<name>A0ABP1QSU9_9HEXA</name>
<sequence>MLNQSHTLNNQHHHQLGHHPLQPSSHHPLHQSLGPANGGNGGQPSYATTHRTFPSAQPADLIFSSLNRKKNHRTSNPGAGPHMNHHMNTADIMDTGGGPGGGGSGTGRRGAPSLWYADLVHGHPQNGKGRNGYAGGTNGGIHSNGYISGNGGVPIARPPHPVGNGGGGPHILPHHNSKHQDIPLIAPGGGSNGAGTGFPIIRGSEINPLLPPGSDLDYADSDYRQLYSYGPMNYKQASLQNNADTPPNNNASKSLAVINSKESEML</sequence>
<feature type="compositionally biased region" description="Low complexity" evidence="1">
    <location>
        <begin position="18"/>
        <end position="35"/>
    </location>
</feature>
<feature type="compositionally biased region" description="Low complexity" evidence="1">
    <location>
        <begin position="1"/>
        <end position="10"/>
    </location>
</feature>
<feature type="compositionally biased region" description="Polar residues" evidence="1">
    <location>
        <begin position="237"/>
        <end position="253"/>
    </location>
</feature>
<reference evidence="2 3" key="1">
    <citation type="submission" date="2024-08" db="EMBL/GenBank/DDBJ databases">
        <authorList>
            <person name="Cucini C."/>
            <person name="Frati F."/>
        </authorList>
    </citation>
    <scope>NUCLEOTIDE SEQUENCE [LARGE SCALE GENOMIC DNA]</scope>
</reference>
<gene>
    <name evidence="2" type="ORF">ODALV1_LOCUS14695</name>
</gene>
<dbReference type="EMBL" id="CAXLJM020000046">
    <property type="protein sequence ID" value="CAL8111066.1"/>
    <property type="molecule type" value="Genomic_DNA"/>
</dbReference>
<dbReference type="Proteomes" id="UP001642540">
    <property type="component" value="Unassembled WGS sequence"/>
</dbReference>
<evidence type="ECO:0000256" key="1">
    <source>
        <dbReference type="SAM" id="MobiDB-lite"/>
    </source>
</evidence>
<evidence type="ECO:0000313" key="3">
    <source>
        <dbReference type="Proteomes" id="UP001642540"/>
    </source>
</evidence>
<proteinExistence type="predicted"/>
<accession>A0ABP1QSU9</accession>
<organism evidence="2 3">
    <name type="scientific">Orchesella dallaii</name>
    <dbReference type="NCBI Taxonomy" id="48710"/>
    <lineage>
        <taxon>Eukaryota</taxon>
        <taxon>Metazoa</taxon>
        <taxon>Ecdysozoa</taxon>
        <taxon>Arthropoda</taxon>
        <taxon>Hexapoda</taxon>
        <taxon>Collembola</taxon>
        <taxon>Entomobryomorpha</taxon>
        <taxon>Entomobryoidea</taxon>
        <taxon>Orchesellidae</taxon>
        <taxon>Orchesellinae</taxon>
        <taxon>Orchesella</taxon>
    </lineage>
</organism>
<keyword evidence="3" id="KW-1185">Reference proteome</keyword>
<feature type="region of interest" description="Disordered" evidence="1">
    <location>
        <begin position="237"/>
        <end position="266"/>
    </location>
</feature>
<evidence type="ECO:0000313" key="2">
    <source>
        <dbReference type="EMBL" id="CAL8111066.1"/>
    </source>
</evidence>
<comment type="caution">
    <text evidence="2">The sequence shown here is derived from an EMBL/GenBank/DDBJ whole genome shotgun (WGS) entry which is preliminary data.</text>
</comment>
<feature type="region of interest" description="Disordered" evidence="1">
    <location>
        <begin position="1"/>
        <end position="51"/>
    </location>
</feature>
<protein>
    <submittedName>
        <fullName evidence="2">Uncharacterized protein</fullName>
    </submittedName>
</protein>